<dbReference type="PANTHER" id="PTHR43479">
    <property type="entry name" value="ACREF/ENVCD OPERON REPRESSOR-RELATED"/>
    <property type="match status" value="1"/>
</dbReference>
<name>A0A6C1TYQ3_9CORY</name>
<evidence type="ECO:0000256" key="1">
    <source>
        <dbReference type="ARBA" id="ARBA00023125"/>
    </source>
</evidence>
<evidence type="ECO:0000313" key="5">
    <source>
        <dbReference type="EMBL" id="TVS28960.1"/>
    </source>
</evidence>
<dbReference type="InterPro" id="IPR050624">
    <property type="entry name" value="HTH-type_Tx_Regulator"/>
</dbReference>
<feature type="domain" description="HTH tetR-type" evidence="3">
    <location>
        <begin position="13"/>
        <end position="73"/>
    </location>
</feature>
<evidence type="ECO:0000313" key="7">
    <source>
        <dbReference type="Proteomes" id="UP000580709"/>
    </source>
</evidence>
<gene>
    <name evidence="5" type="ORF">EKI59_05205</name>
    <name evidence="4" type="ORF">H0H28_14080</name>
</gene>
<evidence type="ECO:0000256" key="2">
    <source>
        <dbReference type="PROSITE-ProRule" id="PRU00335"/>
    </source>
</evidence>
<dbReference type="SUPFAM" id="SSF46689">
    <property type="entry name" value="Homeodomain-like"/>
    <property type="match status" value="1"/>
</dbReference>
<accession>A0A6C1TYQ3</accession>
<dbReference type="AlphaFoldDB" id="A0A6C1TYQ3"/>
<dbReference type="Gene3D" id="1.10.357.10">
    <property type="entry name" value="Tetracycline Repressor, domain 2"/>
    <property type="match status" value="1"/>
</dbReference>
<reference evidence="5 6" key="1">
    <citation type="submission" date="2018-12" db="EMBL/GenBank/DDBJ databases">
        <title>Corynebacterium sanguinis sp. nov., a clinically-associated and environmental corynebacterium.</title>
        <authorList>
            <person name="Gonzales-Siles L."/>
            <person name="Jaen-Luchoro D."/>
            <person name="Cardew S."/>
            <person name="Inganas E."/>
            <person name="Ohlen M."/>
            <person name="Jensie-Markopolous S."/>
            <person name="Pinyeiro-Iglesias B."/>
            <person name="Molin K."/>
            <person name="Skovbjerg S."/>
            <person name="Svensson-Stadler L."/>
            <person name="Funke G."/>
            <person name="Moore E.R.B."/>
        </authorList>
    </citation>
    <scope>NUCLEOTIDE SEQUENCE [LARGE SCALE GENOMIC DNA]</scope>
    <source>
        <strain evidence="5 6">58734</strain>
    </source>
</reference>
<proteinExistence type="predicted"/>
<evidence type="ECO:0000259" key="3">
    <source>
        <dbReference type="PROSITE" id="PS50977"/>
    </source>
</evidence>
<keyword evidence="7" id="KW-1185">Reference proteome</keyword>
<dbReference type="PANTHER" id="PTHR43479:SF11">
    <property type="entry name" value="ACREF_ENVCD OPERON REPRESSOR-RELATED"/>
    <property type="match status" value="1"/>
</dbReference>
<dbReference type="Proteomes" id="UP000336646">
    <property type="component" value="Unassembled WGS sequence"/>
</dbReference>
<dbReference type="RefSeq" id="WP_136650211.1">
    <property type="nucleotide sequence ID" value="NZ_JACEOR010000694.1"/>
</dbReference>
<organism evidence="5 6">
    <name type="scientific">Corynebacterium sanguinis</name>
    <dbReference type="NCBI Taxonomy" id="2594913"/>
    <lineage>
        <taxon>Bacteria</taxon>
        <taxon>Bacillati</taxon>
        <taxon>Actinomycetota</taxon>
        <taxon>Actinomycetes</taxon>
        <taxon>Mycobacteriales</taxon>
        <taxon>Corynebacteriaceae</taxon>
        <taxon>Corynebacterium</taxon>
    </lineage>
</organism>
<sequence length="196" mass="22160">MARREMSTDPRAVRTRATLIQATIVLLKTHRAETLSVSQIVKTGNLSRQVFYEHFADRDALLFAAAEKMIAPALEWTYTASNETKLLQKIVEALNQTARSYGDSLRNLCDGPIHWQVHSLAVQRMWPIMESEIAQRLNETGHQKPDEHIRCTAEFVASGVVERLTAAVRDQKSLEDVRRDLAMVRDTLSALDYGTP</sequence>
<dbReference type="InterPro" id="IPR009057">
    <property type="entry name" value="Homeodomain-like_sf"/>
</dbReference>
<dbReference type="OrthoDB" id="3193022at2"/>
<feature type="DNA-binding region" description="H-T-H motif" evidence="2">
    <location>
        <begin position="36"/>
        <end position="55"/>
    </location>
</feature>
<evidence type="ECO:0000313" key="6">
    <source>
        <dbReference type="Proteomes" id="UP000336646"/>
    </source>
</evidence>
<evidence type="ECO:0000313" key="4">
    <source>
        <dbReference type="EMBL" id="MBA4506407.1"/>
    </source>
</evidence>
<reference evidence="4 7" key="2">
    <citation type="submission" date="2020-07" db="EMBL/GenBank/DDBJ databases">
        <authorList>
            <person name="Khare M."/>
        </authorList>
    </citation>
    <scope>NUCLEOTIDE SEQUENCE [LARGE SCALE GENOMIC DNA]</scope>
    <source>
        <strain evidence="4 7">P8776</strain>
    </source>
</reference>
<comment type="caution">
    <text evidence="5">The sequence shown here is derived from an EMBL/GenBank/DDBJ whole genome shotgun (WGS) entry which is preliminary data.</text>
</comment>
<dbReference type="InterPro" id="IPR001647">
    <property type="entry name" value="HTH_TetR"/>
</dbReference>
<keyword evidence="1 2" id="KW-0238">DNA-binding</keyword>
<dbReference type="Proteomes" id="UP000580709">
    <property type="component" value="Unassembled WGS sequence"/>
</dbReference>
<dbReference type="EMBL" id="RXIR01000008">
    <property type="protein sequence ID" value="TVS28960.1"/>
    <property type="molecule type" value="Genomic_DNA"/>
</dbReference>
<dbReference type="EMBL" id="JACEOR010000694">
    <property type="protein sequence ID" value="MBA4506407.1"/>
    <property type="molecule type" value="Genomic_DNA"/>
</dbReference>
<protein>
    <submittedName>
        <fullName evidence="5">TetR/AcrR family transcriptional regulator</fullName>
    </submittedName>
</protein>
<dbReference type="GO" id="GO:0003677">
    <property type="term" value="F:DNA binding"/>
    <property type="evidence" value="ECO:0007669"/>
    <property type="project" value="UniProtKB-UniRule"/>
</dbReference>
<dbReference type="PROSITE" id="PS50977">
    <property type="entry name" value="HTH_TETR_2"/>
    <property type="match status" value="1"/>
</dbReference>